<dbReference type="GO" id="GO:0016020">
    <property type="term" value="C:membrane"/>
    <property type="evidence" value="ECO:0007669"/>
    <property type="project" value="TreeGrafter"/>
</dbReference>
<organism evidence="2 3">
    <name type="scientific">Trematosphaeria pertusa</name>
    <dbReference type="NCBI Taxonomy" id="390896"/>
    <lineage>
        <taxon>Eukaryota</taxon>
        <taxon>Fungi</taxon>
        <taxon>Dikarya</taxon>
        <taxon>Ascomycota</taxon>
        <taxon>Pezizomycotina</taxon>
        <taxon>Dothideomycetes</taxon>
        <taxon>Pleosporomycetidae</taxon>
        <taxon>Pleosporales</taxon>
        <taxon>Massarineae</taxon>
        <taxon>Trematosphaeriaceae</taxon>
        <taxon>Trematosphaeria</taxon>
    </lineage>
</organism>
<dbReference type="SUPFAM" id="SSF53474">
    <property type="entry name" value="alpha/beta-Hydrolases"/>
    <property type="match status" value="1"/>
</dbReference>
<evidence type="ECO:0000313" key="3">
    <source>
        <dbReference type="Proteomes" id="UP000800094"/>
    </source>
</evidence>
<dbReference type="Gene3D" id="3.40.50.1820">
    <property type="entry name" value="alpha/beta hydrolase"/>
    <property type="match status" value="1"/>
</dbReference>
<protein>
    <submittedName>
        <fullName evidence="2">Alpha/beta-hydrolase</fullName>
    </submittedName>
</protein>
<name>A0A6A6I1U1_9PLEO</name>
<gene>
    <name evidence="2" type="ORF">BU26DRAFT_112192</name>
</gene>
<dbReference type="GeneID" id="54572745"/>
<reference evidence="2" key="1">
    <citation type="journal article" date="2020" name="Stud. Mycol.">
        <title>101 Dothideomycetes genomes: a test case for predicting lifestyles and emergence of pathogens.</title>
        <authorList>
            <person name="Haridas S."/>
            <person name="Albert R."/>
            <person name="Binder M."/>
            <person name="Bloem J."/>
            <person name="Labutti K."/>
            <person name="Salamov A."/>
            <person name="Andreopoulos B."/>
            <person name="Baker S."/>
            <person name="Barry K."/>
            <person name="Bills G."/>
            <person name="Bluhm B."/>
            <person name="Cannon C."/>
            <person name="Castanera R."/>
            <person name="Culley D."/>
            <person name="Daum C."/>
            <person name="Ezra D."/>
            <person name="Gonzalez J."/>
            <person name="Henrissat B."/>
            <person name="Kuo A."/>
            <person name="Liang C."/>
            <person name="Lipzen A."/>
            <person name="Lutzoni F."/>
            <person name="Magnuson J."/>
            <person name="Mondo S."/>
            <person name="Nolan M."/>
            <person name="Ohm R."/>
            <person name="Pangilinan J."/>
            <person name="Park H.-J."/>
            <person name="Ramirez L."/>
            <person name="Alfaro M."/>
            <person name="Sun H."/>
            <person name="Tritt A."/>
            <person name="Yoshinaga Y."/>
            <person name="Zwiers L.-H."/>
            <person name="Turgeon B."/>
            <person name="Goodwin S."/>
            <person name="Spatafora J."/>
            <person name="Crous P."/>
            <person name="Grigoriev I."/>
        </authorList>
    </citation>
    <scope>NUCLEOTIDE SEQUENCE</scope>
    <source>
        <strain evidence="2">CBS 122368</strain>
    </source>
</reference>
<dbReference type="InterPro" id="IPR029058">
    <property type="entry name" value="AB_hydrolase_fold"/>
</dbReference>
<dbReference type="PRINTS" id="PR00111">
    <property type="entry name" value="ABHYDROLASE"/>
</dbReference>
<dbReference type="Pfam" id="PF00561">
    <property type="entry name" value="Abhydrolase_1"/>
    <property type="match status" value="1"/>
</dbReference>
<feature type="domain" description="AB hydrolase-1" evidence="1">
    <location>
        <begin position="27"/>
        <end position="148"/>
    </location>
</feature>
<dbReference type="RefSeq" id="XP_033678982.1">
    <property type="nucleotide sequence ID" value="XM_033819415.1"/>
</dbReference>
<evidence type="ECO:0000259" key="1">
    <source>
        <dbReference type="Pfam" id="PF00561"/>
    </source>
</evidence>
<evidence type="ECO:0000313" key="2">
    <source>
        <dbReference type="EMBL" id="KAF2243978.1"/>
    </source>
</evidence>
<dbReference type="InterPro" id="IPR000073">
    <property type="entry name" value="AB_hydrolase_1"/>
</dbReference>
<dbReference type="InterPro" id="IPR050266">
    <property type="entry name" value="AB_hydrolase_sf"/>
</dbReference>
<keyword evidence="2" id="KW-0378">Hydrolase</keyword>
<dbReference type="OrthoDB" id="8119704at2759"/>
<accession>A0A6A6I1U1</accession>
<sequence>MSNGSFTLHTEHGLISVSDTALKSDAPALLLIHGNSSSSKIWRHIQASKRITERYRVVAFDLPGHGASGNAPYPNQSYSMRGYADLAVYILEHLCIKSVVVIGWSLGGHTGIEMIPLLPSHDISMKGLMLIGTPPALGKEQINRGFMFKDPHLSFSAQLHWTLDEAKDFSRTSAGEPFEQWMEECAIRTDGKSRLLMWRKLADGVGLDQRKTVEEDRDVLIAVVNGGAEPYVNLDYLDEIAWGKLWKGKCLRLEGLKHAPFWERPTMFEEILEEFLEDCAKA</sequence>
<dbReference type="PANTHER" id="PTHR43798:SF33">
    <property type="entry name" value="HYDROLASE, PUTATIVE (AFU_ORTHOLOGUE AFUA_2G14860)-RELATED"/>
    <property type="match status" value="1"/>
</dbReference>
<dbReference type="EMBL" id="ML987204">
    <property type="protein sequence ID" value="KAF2243978.1"/>
    <property type="molecule type" value="Genomic_DNA"/>
</dbReference>
<dbReference type="GO" id="GO:0016787">
    <property type="term" value="F:hydrolase activity"/>
    <property type="evidence" value="ECO:0007669"/>
    <property type="project" value="UniProtKB-KW"/>
</dbReference>
<dbReference type="Proteomes" id="UP000800094">
    <property type="component" value="Unassembled WGS sequence"/>
</dbReference>
<keyword evidence="3" id="KW-1185">Reference proteome</keyword>
<proteinExistence type="predicted"/>
<dbReference type="AlphaFoldDB" id="A0A6A6I1U1"/>
<dbReference type="PANTHER" id="PTHR43798">
    <property type="entry name" value="MONOACYLGLYCEROL LIPASE"/>
    <property type="match status" value="1"/>
</dbReference>